<feature type="transmembrane region" description="Helical" evidence="7">
    <location>
        <begin position="336"/>
        <end position="358"/>
    </location>
</feature>
<dbReference type="GO" id="GO:0016020">
    <property type="term" value="C:membrane"/>
    <property type="evidence" value="ECO:0007669"/>
    <property type="project" value="UniProtKB-SubCell"/>
</dbReference>
<feature type="transmembrane region" description="Helical" evidence="7">
    <location>
        <begin position="365"/>
        <end position="384"/>
    </location>
</feature>
<feature type="transmembrane region" description="Helical" evidence="7">
    <location>
        <begin position="459"/>
        <end position="483"/>
    </location>
</feature>
<dbReference type="FunFam" id="1.20.1250.20:FF:000064">
    <property type="entry name" value="MFS allantoate transporter"/>
    <property type="match status" value="1"/>
</dbReference>
<sequence>MAYSTRDETDVEMVAHGAYTQKPIDVHTETIEAVETTVGGKDKAAQLLKAAGHSVVVTPEENKRILRTIDWHILPIILVIYCLQSLDKTALSYASVFGIIEDLHLKGQEYSWSGAIVYVAQLVWQPVIAYFLVKLPLGKFCAVMVFCWGATLCGMTAAKDFGGLMAARFILGSFEASVAPTFIALVQMWYRRSEQTNRNAAWYSMLGIVNIFGSLLSYGLAHINGALRPFQTIFLFCGCLTVAFSVIVFLFLPDSPMQARFLKGDDKLLAVERVRMNQMGISSGVWRWDHVKECFLDLKTWIWFALLTAVSIPSGGITTFGPLIVKSFGFDSFTTILFNMPFGAVQLVATLGGAWAATHYKMKSPFLAALCIPPIIGISLLLKIEHTPKNKGVLLFAYYITSVYPAISPMIYSWSGQNTAGDTKRKVTTGVLFIGASAGNIIGPNLYTTTQAPRYTSGLISNLILFILIIILVAIGAAWIRFLNARHAAARERVGKSAKVVDLSMESKSTLQKHDEAVNDTQGTGIGDKAFDDVTDLKNEDFIYVY</sequence>
<evidence type="ECO:0000256" key="6">
    <source>
        <dbReference type="ARBA" id="ARBA00037968"/>
    </source>
</evidence>
<dbReference type="PANTHER" id="PTHR43791">
    <property type="entry name" value="PERMEASE-RELATED"/>
    <property type="match status" value="1"/>
</dbReference>
<name>A0A6A6C445_ZASCE</name>
<keyword evidence="5 7" id="KW-0472">Membrane</keyword>
<dbReference type="GO" id="GO:0022857">
    <property type="term" value="F:transmembrane transporter activity"/>
    <property type="evidence" value="ECO:0007669"/>
    <property type="project" value="InterPro"/>
</dbReference>
<feature type="transmembrane region" description="Helical" evidence="7">
    <location>
        <begin position="233"/>
        <end position="252"/>
    </location>
</feature>
<comment type="subcellular location">
    <subcellularLocation>
        <location evidence="1">Membrane</location>
        <topology evidence="1">Multi-pass membrane protein</topology>
    </subcellularLocation>
</comment>
<dbReference type="Proteomes" id="UP000799537">
    <property type="component" value="Unassembled WGS sequence"/>
</dbReference>
<evidence type="ECO:0000256" key="7">
    <source>
        <dbReference type="SAM" id="Phobius"/>
    </source>
</evidence>
<keyword evidence="4 7" id="KW-1133">Transmembrane helix</keyword>
<feature type="transmembrane region" description="Helical" evidence="7">
    <location>
        <begin position="170"/>
        <end position="190"/>
    </location>
</feature>
<keyword evidence="3 7" id="KW-0812">Transmembrane</keyword>
<evidence type="ECO:0000313" key="8">
    <source>
        <dbReference type="EMBL" id="KAF2160166.1"/>
    </source>
</evidence>
<organism evidence="8 9">
    <name type="scientific">Zasmidium cellare ATCC 36951</name>
    <dbReference type="NCBI Taxonomy" id="1080233"/>
    <lineage>
        <taxon>Eukaryota</taxon>
        <taxon>Fungi</taxon>
        <taxon>Dikarya</taxon>
        <taxon>Ascomycota</taxon>
        <taxon>Pezizomycotina</taxon>
        <taxon>Dothideomycetes</taxon>
        <taxon>Dothideomycetidae</taxon>
        <taxon>Mycosphaerellales</taxon>
        <taxon>Mycosphaerellaceae</taxon>
        <taxon>Zasmidium</taxon>
    </lineage>
</organism>
<reference evidence="8" key="1">
    <citation type="journal article" date="2020" name="Stud. Mycol.">
        <title>101 Dothideomycetes genomes: a test case for predicting lifestyles and emergence of pathogens.</title>
        <authorList>
            <person name="Haridas S."/>
            <person name="Albert R."/>
            <person name="Binder M."/>
            <person name="Bloem J."/>
            <person name="Labutti K."/>
            <person name="Salamov A."/>
            <person name="Andreopoulos B."/>
            <person name="Baker S."/>
            <person name="Barry K."/>
            <person name="Bills G."/>
            <person name="Bluhm B."/>
            <person name="Cannon C."/>
            <person name="Castanera R."/>
            <person name="Culley D."/>
            <person name="Daum C."/>
            <person name="Ezra D."/>
            <person name="Gonzalez J."/>
            <person name="Henrissat B."/>
            <person name="Kuo A."/>
            <person name="Liang C."/>
            <person name="Lipzen A."/>
            <person name="Lutzoni F."/>
            <person name="Magnuson J."/>
            <person name="Mondo S."/>
            <person name="Nolan M."/>
            <person name="Ohm R."/>
            <person name="Pangilinan J."/>
            <person name="Park H.-J."/>
            <person name="Ramirez L."/>
            <person name="Alfaro M."/>
            <person name="Sun H."/>
            <person name="Tritt A."/>
            <person name="Yoshinaga Y."/>
            <person name="Zwiers L.-H."/>
            <person name="Turgeon B."/>
            <person name="Goodwin S."/>
            <person name="Spatafora J."/>
            <person name="Crous P."/>
            <person name="Grigoriev I."/>
        </authorList>
    </citation>
    <scope>NUCLEOTIDE SEQUENCE</scope>
    <source>
        <strain evidence="8">ATCC 36951</strain>
    </source>
</reference>
<evidence type="ECO:0008006" key="10">
    <source>
        <dbReference type="Google" id="ProtNLM"/>
    </source>
</evidence>
<feature type="transmembrane region" description="Helical" evidence="7">
    <location>
        <begin position="396"/>
        <end position="415"/>
    </location>
</feature>
<evidence type="ECO:0000313" key="9">
    <source>
        <dbReference type="Proteomes" id="UP000799537"/>
    </source>
</evidence>
<dbReference type="PANTHER" id="PTHR43791:SF59">
    <property type="entry name" value="TRANSPORTER, PUTATIVE (AFU_ORTHOLOGUE AFUA_1G06550)-RELATED"/>
    <property type="match status" value="1"/>
</dbReference>
<keyword evidence="2" id="KW-0813">Transport</keyword>
<evidence type="ECO:0000256" key="2">
    <source>
        <dbReference type="ARBA" id="ARBA00022448"/>
    </source>
</evidence>
<evidence type="ECO:0000256" key="5">
    <source>
        <dbReference type="ARBA" id="ARBA00023136"/>
    </source>
</evidence>
<gene>
    <name evidence="8" type="ORF">M409DRAFT_60269</name>
</gene>
<dbReference type="RefSeq" id="XP_033661055.1">
    <property type="nucleotide sequence ID" value="XM_033814409.1"/>
</dbReference>
<dbReference type="GeneID" id="54567681"/>
<dbReference type="Pfam" id="PF07690">
    <property type="entry name" value="MFS_1"/>
    <property type="match status" value="1"/>
</dbReference>
<comment type="similarity">
    <text evidence="6">Belongs to the major facilitator superfamily. Allantoate permease family.</text>
</comment>
<feature type="transmembrane region" description="Helical" evidence="7">
    <location>
        <begin position="427"/>
        <end position="447"/>
    </location>
</feature>
<accession>A0A6A6C445</accession>
<feature type="transmembrane region" description="Helical" evidence="7">
    <location>
        <begin position="202"/>
        <end position="221"/>
    </location>
</feature>
<feature type="transmembrane region" description="Helical" evidence="7">
    <location>
        <begin position="301"/>
        <end position="324"/>
    </location>
</feature>
<dbReference type="EMBL" id="ML993629">
    <property type="protein sequence ID" value="KAF2160166.1"/>
    <property type="molecule type" value="Genomic_DNA"/>
</dbReference>
<dbReference type="Gene3D" id="1.20.1250.20">
    <property type="entry name" value="MFS general substrate transporter like domains"/>
    <property type="match status" value="2"/>
</dbReference>
<dbReference type="SUPFAM" id="SSF103473">
    <property type="entry name" value="MFS general substrate transporter"/>
    <property type="match status" value="1"/>
</dbReference>
<proteinExistence type="inferred from homology"/>
<keyword evidence="9" id="KW-1185">Reference proteome</keyword>
<dbReference type="AlphaFoldDB" id="A0A6A6C445"/>
<evidence type="ECO:0000256" key="3">
    <source>
        <dbReference type="ARBA" id="ARBA00022692"/>
    </source>
</evidence>
<dbReference type="InterPro" id="IPR011701">
    <property type="entry name" value="MFS"/>
</dbReference>
<protein>
    <recommendedName>
        <fullName evidence="10">Major facilitator superfamily (MFS) profile domain-containing protein</fullName>
    </recommendedName>
</protein>
<evidence type="ECO:0000256" key="4">
    <source>
        <dbReference type="ARBA" id="ARBA00022989"/>
    </source>
</evidence>
<dbReference type="OrthoDB" id="6730379at2759"/>
<evidence type="ECO:0000256" key="1">
    <source>
        <dbReference type="ARBA" id="ARBA00004141"/>
    </source>
</evidence>
<dbReference type="InterPro" id="IPR036259">
    <property type="entry name" value="MFS_trans_sf"/>
</dbReference>